<proteinExistence type="predicted"/>
<dbReference type="Gene3D" id="3.90.1140.10">
    <property type="entry name" value="Cyclic phosphodiesterase"/>
    <property type="match status" value="1"/>
</dbReference>
<reference evidence="2" key="1">
    <citation type="submission" date="2018-05" db="EMBL/GenBank/DDBJ databases">
        <authorList>
            <person name="Lanie J.A."/>
            <person name="Ng W.-L."/>
            <person name="Kazmierczak K.M."/>
            <person name="Andrzejewski T.M."/>
            <person name="Davidsen T.M."/>
            <person name="Wayne K.J."/>
            <person name="Tettelin H."/>
            <person name="Glass J.I."/>
            <person name="Rusch D."/>
            <person name="Podicherti R."/>
            <person name="Tsui H.-C.T."/>
            <person name="Winkler M.E."/>
        </authorList>
    </citation>
    <scope>NUCLEOTIDE SEQUENCE</scope>
</reference>
<dbReference type="AlphaFoldDB" id="A0A382EA84"/>
<sequence>MDKYIIENEEKYLKGELKGYPLKAAEKKFDHSGKPLPFPGCSIICKIPIKSDLYYETKLLQSKYRDLNPVKAYTYLPDTSFHMTLFDCCNVNTFKTQYWPKNIVKDNNYKKISYLLTRRIKDLKFPDKFNLKLKKLFGGYSMILEGNTKKDEKIIRDYRNKLSNLLEIRFENHETYSFHITLAYILRKLKDDEIKKMIKINFRLLEGFVKKFPIIQIEKPELCTFENMYEFKST</sequence>
<accession>A0A382EA84</accession>
<organism evidence="2">
    <name type="scientific">marine metagenome</name>
    <dbReference type="NCBI Taxonomy" id="408172"/>
    <lineage>
        <taxon>unclassified sequences</taxon>
        <taxon>metagenomes</taxon>
        <taxon>ecological metagenomes</taxon>
    </lineage>
</organism>
<evidence type="ECO:0000259" key="1">
    <source>
        <dbReference type="Pfam" id="PF08975"/>
    </source>
</evidence>
<dbReference type="InterPro" id="IPR009097">
    <property type="entry name" value="Cyclic_Pdiesterase"/>
</dbReference>
<feature type="domain" description="DUF1868" evidence="1">
    <location>
        <begin position="28"/>
        <end position="135"/>
    </location>
</feature>
<protein>
    <recommendedName>
        <fullName evidence="1">DUF1868 domain-containing protein</fullName>
    </recommendedName>
</protein>
<dbReference type="EMBL" id="UINC01043409">
    <property type="protein sequence ID" value="SVB47405.1"/>
    <property type="molecule type" value="Genomic_DNA"/>
</dbReference>
<dbReference type="SUPFAM" id="SSF55144">
    <property type="entry name" value="LigT-like"/>
    <property type="match status" value="1"/>
</dbReference>
<dbReference type="InterPro" id="IPR015069">
    <property type="entry name" value="2H-PEstase_DUF1868"/>
</dbReference>
<gene>
    <name evidence="2" type="ORF">METZ01_LOCUS200259</name>
</gene>
<dbReference type="Pfam" id="PF08975">
    <property type="entry name" value="2H-phosphodiest"/>
    <property type="match status" value="1"/>
</dbReference>
<evidence type="ECO:0000313" key="2">
    <source>
        <dbReference type="EMBL" id="SVB47405.1"/>
    </source>
</evidence>
<name>A0A382EA84_9ZZZZ</name>